<dbReference type="SUPFAM" id="SSF117281">
    <property type="entry name" value="Kelch motif"/>
    <property type="match status" value="1"/>
</dbReference>
<keyword evidence="2" id="KW-0677">Repeat</keyword>
<dbReference type="InterPro" id="IPR056734">
    <property type="entry name" value="NANM"/>
</dbReference>
<evidence type="ECO:0000313" key="4">
    <source>
        <dbReference type="EMBL" id="MCW8345397.1"/>
    </source>
</evidence>
<reference evidence="4" key="1">
    <citation type="submission" date="2022-02" db="EMBL/GenBank/DDBJ databases">
        <title>Vibrio sp. nov, a new bacterium isolated from seawater.</title>
        <authorList>
            <person name="Yuan Y."/>
        </authorList>
    </citation>
    <scope>NUCLEOTIDE SEQUENCE</scope>
    <source>
        <strain evidence="4">ZSDZ65</strain>
    </source>
</reference>
<dbReference type="NCBIfam" id="TIGR03547">
    <property type="entry name" value="muta_rot_YjhT"/>
    <property type="match status" value="1"/>
</dbReference>
<keyword evidence="3" id="KW-0812">Transmembrane</keyword>
<protein>
    <submittedName>
        <fullName evidence="4">YjhT family mutarotase</fullName>
    </submittedName>
</protein>
<keyword evidence="5" id="KW-1185">Reference proteome</keyword>
<dbReference type="Proteomes" id="UP001155587">
    <property type="component" value="Unassembled WGS sequence"/>
</dbReference>
<accession>A0A9X3HW46</accession>
<feature type="transmembrane region" description="Helical" evidence="3">
    <location>
        <begin position="262"/>
        <end position="284"/>
    </location>
</feature>
<keyword evidence="1" id="KW-0880">Kelch repeat</keyword>
<dbReference type="AlphaFoldDB" id="A0A9X3HW46"/>
<name>A0A9X3HW46_9VIBR</name>
<organism evidence="4 5">
    <name type="scientific">Vibrio qingdaonensis</name>
    <dbReference type="NCBI Taxonomy" id="2829491"/>
    <lineage>
        <taxon>Bacteria</taxon>
        <taxon>Pseudomonadati</taxon>
        <taxon>Pseudomonadota</taxon>
        <taxon>Gammaproteobacteria</taxon>
        <taxon>Vibrionales</taxon>
        <taxon>Vibrionaceae</taxon>
        <taxon>Vibrio</taxon>
    </lineage>
</organism>
<dbReference type="InterPro" id="IPR015915">
    <property type="entry name" value="Kelch-typ_b-propeller"/>
</dbReference>
<dbReference type="EMBL" id="JAKRRY010000004">
    <property type="protein sequence ID" value="MCW8345397.1"/>
    <property type="molecule type" value="Genomic_DNA"/>
</dbReference>
<sequence>MTLSITAYPDFPIAIKNGVAARVGQRVFAGLGSAGTQLFYLDLETLHQGWQPLPTFPASERNDAVMVATEHRIWVFSGAGLAENSFTTQVLTDGYYLEVGASVAFEESQWLRASSDTPIGLLGANACEISPDKIAFFGGYNKPLFDDFVRRLSLIDSQEDPVKHQETLVEYMSMAPEDYQWNQDVWLFDCQTQTWQVLMKNPYPANCGASLIHDGHKVVLIEGEVKPGLRSTQVKQFTFHPRHPVVSHLLPCIQQSFPKHEGVAGAFSGLTISGYLVAGGAYFIGSQQRAKEKQWYTHQGLTKTYCDDVWLFSARQWQRIGRLPRACAYGMSVSTDLGMLVIGGEDGKGHASTQCALLQVVK</sequence>
<gene>
    <name evidence="4" type="ORF">MD535_05040</name>
</gene>
<comment type="caution">
    <text evidence="4">The sequence shown here is derived from an EMBL/GenBank/DDBJ whole genome shotgun (WGS) entry which is preliminary data.</text>
</comment>
<evidence type="ECO:0000256" key="2">
    <source>
        <dbReference type="ARBA" id="ARBA00022737"/>
    </source>
</evidence>
<keyword evidence="3" id="KW-0472">Membrane</keyword>
<dbReference type="InterPro" id="IPR019936">
    <property type="entry name" value="NanM_proteobact"/>
</dbReference>
<evidence type="ECO:0000313" key="5">
    <source>
        <dbReference type="Proteomes" id="UP001155587"/>
    </source>
</evidence>
<dbReference type="Pfam" id="PF24996">
    <property type="entry name" value="NANM"/>
    <property type="match status" value="1"/>
</dbReference>
<dbReference type="RefSeq" id="WP_265673840.1">
    <property type="nucleotide sequence ID" value="NZ_JAKRRY010000004.1"/>
</dbReference>
<evidence type="ECO:0000256" key="3">
    <source>
        <dbReference type="SAM" id="Phobius"/>
    </source>
</evidence>
<dbReference type="Gene3D" id="2.120.10.80">
    <property type="entry name" value="Kelch-type beta propeller"/>
    <property type="match status" value="2"/>
</dbReference>
<keyword evidence="3" id="KW-1133">Transmembrane helix</keyword>
<proteinExistence type="predicted"/>
<evidence type="ECO:0000256" key="1">
    <source>
        <dbReference type="ARBA" id="ARBA00022441"/>
    </source>
</evidence>